<protein>
    <recommendedName>
        <fullName evidence="4">SMP-30/Gluconolactonase/LRE-like region domain-containing protein</fullName>
    </recommendedName>
</protein>
<dbReference type="Proteomes" id="UP000622797">
    <property type="component" value="Unassembled WGS sequence"/>
</dbReference>
<keyword evidence="1" id="KW-0732">Signal</keyword>
<dbReference type="SUPFAM" id="SSF63829">
    <property type="entry name" value="Calcium-dependent phosphotriesterase"/>
    <property type="match status" value="1"/>
</dbReference>
<reference evidence="2" key="2">
    <citation type="submission" date="2020-05" db="EMBL/GenBank/DDBJ databases">
        <authorList>
            <person name="Kim H.-S."/>
            <person name="Proctor R.H."/>
            <person name="Brown D.W."/>
        </authorList>
    </citation>
    <scope>NUCLEOTIDE SEQUENCE</scope>
    <source>
        <strain evidence="2">NRRL 20472</strain>
    </source>
</reference>
<feature type="chain" id="PRO_5034039374" description="SMP-30/Gluconolactonase/LRE-like region domain-containing protein" evidence="1">
    <location>
        <begin position="19"/>
        <end position="340"/>
    </location>
</feature>
<evidence type="ECO:0000313" key="2">
    <source>
        <dbReference type="EMBL" id="KAF4965147.1"/>
    </source>
</evidence>
<dbReference type="Gene3D" id="2.120.10.30">
    <property type="entry name" value="TolB, C-terminal domain"/>
    <property type="match status" value="1"/>
</dbReference>
<accession>A0A8H4X7S7</accession>
<proteinExistence type="predicted"/>
<dbReference type="EMBL" id="JABEXW010000368">
    <property type="protein sequence ID" value="KAF4965147.1"/>
    <property type="molecule type" value="Genomic_DNA"/>
</dbReference>
<dbReference type="InterPro" id="IPR011042">
    <property type="entry name" value="6-blade_b-propeller_TolB-like"/>
</dbReference>
<dbReference type="PANTHER" id="PTHR42060">
    <property type="entry name" value="NHL REPEAT-CONTAINING PROTEIN-RELATED"/>
    <property type="match status" value="1"/>
</dbReference>
<sequence length="340" mass="35796">MLFNSAITLFALAAPALTHSLPAKTLSQLPLGTWLENIAVRSNGDILATELWPSANVYTLPNPEAIHTGLKKLVSIPSITGLLGIAEVPRRLGMPETFIAVGSKATALSKLTPGTFEAWAIEFPGNLLYEGNVQIRRISRMTQNSTFLNGVTALPGRSDAVLVSDSKAGFVGRLNLYTGIFDTNAFVFPELAPVSADAFGVNGIKIRNGHLYFINSNAVKIYRIKITAAGYPAKGAKPHLVADLSSGVGFLDDFAFDSAGNIFATSNLDNSIVFVNTKTGKWKTVVGGVGEMTVAGSTAVAFGHGKAKNTLFVSTGGALFKPVNGTKTEGAKVVAVNTRP</sequence>
<reference evidence="2" key="1">
    <citation type="journal article" date="2020" name="BMC Genomics">
        <title>Correction to: Identification and distribution of gene clusters required for synthesis of sphingolipid metabolism inhibitors in diverse species of the filamentous fungus Fusarium.</title>
        <authorList>
            <person name="Kim H.S."/>
            <person name="Lohmar J.M."/>
            <person name="Busman M."/>
            <person name="Brown D.W."/>
            <person name="Naumann T.A."/>
            <person name="Divon H.H."/>
            <person name="Lysoe E."/>
            <person name="Uhlig S."/>
            <person name="Proctor R.H."/>
        </authorList>
    </citation>
    <scope>NUCLEOTIDE SEQUENCE</scope>
    <source>
        <strain evidence="2">NRRL 20472</strain>
    </source>
</reference>
<dbReference type="OrthoDB" id="5233393at2759"/>
<name>A0A8H4X7S7_9HYPO</name>
<feature type="signal peptide" evidence="1">
    <location>
        <begin position="1"/>
        <end position="18"/>
    </location>
</feature>
<dbReference type="PANTHER" id="PTHR42060:SF1">
    <property type="entry name" value="NHL REPEAT-CONTAINING PROTEIN"/>
    <property type="match status" value="1"/>
</dbReference>
<keyword evidence="3" id="KW-1185">Reference proteome</keyword>
<dbReference type="InterPro" id="IPR052998">
    <property type="entry name" value="Hetero-Diels-Alderase-like"/>
</dbReference>
<evidence type="ECO:0000313" key="3">
    <source>
        <dbReference type="Proteomes" id="UP000622797"/>
    </source>
</evidence>
<comment type="caution">
    <text evidence="2">The sequence shown here is derived from an EMBL/GenBank/DDBJ whole genome shotgun (WGS) entry which is preliminary data.</text>
</comment>
<dbReference type="AlphaFoldDB" id="A0A8H4X7S7"/>
<evidence type="ECO:0008006" key="4">
    <source>
        <dbReference type="Google" id="ProtNLM"/>
    </source>
</evidence>
<evidence type="ECO:0000256" key="1">
    <source>
        <dbReference type="SAM" id="SignalP"/>
    </source>
</evidence>
<gene>
    <name evidence="2" type="ORF">FSARC_7014</name>
</gene>
<organism evidence="2 3">
    <name type="scientific">Fusarium sarcochroum</name>
    <dbReference type="NCBI Taxonomy" id="1208366"/>
    <lineage>
        <taxon>Eukaryota</taxon>
        <taxon>Fungi</taxon>
        <taxon>Dikarya</taxon>
        <taxon>Ascomycota</taxon>
        <taxon>Pezizomycotina</taxon>
        <taxon>Sordariomycetes</taxon>
        <taxon>Hypocreomycetidae</taxon>
        <taxon>Hypocreales</taxon>
        <taxon>Nectriaceae</taxon>
        <taxon>Fusarium</taxon>
        <taxon>Fusarium lateritium species complex</taxon>
    </lineage>
</organism>